<dbReference type="FunFam" id="3.90.1170.10:FF:000010">
    <property type="entry name" value="60S ribosomal protein L16, mitochondrial"/>
    <property type="match status" value="1"/>
</dbReference>
<dbReference type="Proteomes" id="UP000187013">
    <property type="component" value="Unassembled WGS sequence"/>
</dbReference>
<comment type="caution">
    <text evidence="5">The sequence shown here is derived from an EMBL/GenBank/DDBJ whole genome shotgun (WGS) entry which is preliminary data.</text>
</comment>
<evidence type="ECO:0000313" key="6">
    <source>
        <dbReference type="Proteomes" id="UP000187013"/>
    </source>
</evidence>
<dbReference type="PROSITE" id="PS00701">
    <property type="entry name" value="RIBOSOMAL_L16_2"/>
    <property type="match status" value="1"/>
</dbReference>
<dbReference type="InterPro" id="IPR000114">
    <property type="entry name" value="Ribosomal_uL16_bact-type"/>
</dbReference>
<evidence type="ECO:0000256" key="1">
    <source>
        <dbReference type="ARBA" id="ARBA00008931"/>
    </source>
</evidence>
<dbReference type="SUPFAM" id="SSF54686">
    <property type="entry name" value="Ribosomal protein L16p/L10e"/>
    <property type="match status" value="1"/>
</dbReference>
<proteinExistence type="inferred from homology"/>
<dbReference type="GO" id="GO:0019843">
    <property type="term" value="F:rRNA binding"/>
    <property type="evidence" value="ECO:0007669"/>
    <property type="project" value="InterPro"/>
</dbReference>
<dbReference type="GO" id="GO:0005762">
    <property type="term" value="C:mitochondrial large ribosomal subunit"/>
    <property type="evidence" value="ECO:0007669"/>
    <property type="project" value="TreeGrafter"/>
</dbReference>
<keyword evidence="3 4" id="KW-0687">Ribonucleoprotein</keyword>
<accession>A0A1Q3AHN0</accession>
<dbReference type="GO" id="GO:0032543">
    <property type="term" value="P:mitochondrial translation"/>
    <property type="evidence" value="ECO:0007669"/>
    <property type="project" value="TreeGrafter"/>
</dbReference>
<dbReference type="AlphaFoldDB" id="A0A1Q3AHN0"/>
<evidence type="ECO:0000256" key="3">
    <source>
        <dbReference type="ARBA" id="ARBA00023274"/>
    </source>
</evidence>
<protein>
    <submittedName>
        <fullName evidence="5">Uncharacterized protein</fullName>
    </submittedName>
</protein>
<dbReference type="GO" id="GO:0003735">
    <property type="term" value="F:structural constituent of ribosome"/>
    <property type="evidence" value="ECO:0007669"/>
    <property type="project" value="InterPro"/>
</dbReference>
<dbReference type="PRINTS" id="PR00060">
    <property type="entry name" value="RIBOSOMALL16"/>
</dbReference>
<keyword evidence="2 4" id="KW-0689">Ribosomal protein</keyword>
<dbReference type="PANTHER" id="PTHR12220">
    <property type="entry name" value="50S/60S RIBOSOMAL PROTEIN L16"/>
    <property type="match status" value="1"/>
</dbReference>
<organism evidence="5 6">
    <name type="scientific">Zygosaccharomyces rouxii</name>
    <dbReference type="NCBI Taxonomy" id="4956"/>
    <lineage>
        <taxon>Eukaryota</taxon>
        <taxon>Fungi</taxon>
        <taxon>Dikarya</taxon>
        <taxon>Ascomycota</taxon>
        <taxon>Saccharomycotina</taxon>
        <taxon>Saccharomycetes</taxon>
        <taxon>Saccharomycetales</taxon>
        <taxon>Saccharomycetaceae</taxon>
        <taxon>Zygosaccharomyces</taxon>
    </lineage>
</organism>
<dbReference type="EMBL" id="BDGX01000045">
    <property type="protein sequence ID" value="GAV55238.1"/>
    <property type="molecule type" value="Genomic_DNA"/>
</dbReference>
<dbReference type="InterPro" id="IPR020798">
    <property type="entry name" value="Ribosomal_uL16_CS"/>
</dbReference>
<name>A0A1Q3AHN0_ZYGRO</name>
<sequence length="256" mass="29426">MNIRYQMLTYVQFTVNSQFFRTPQHNHLSNMISGLCSKNLGSLGKNNINSLLGLQTISKRFKHEYAPRFKEQHKKQKGRVPVRTGGSTKGSTLEFGTYGLRLKSEGVRLTAQQLKEADNALMRYVRPLTNGQLFRRLCTNIAVCIKGNETRMGKGKGAFDHWMVRVPTGKIIFEMKGDNLHERVAREAFRKAGSKLPGIYEFVSPQSPIRVGLHKFVRGENDEKPNYWQKLDKKPTKEHLAMVKSKEPQFRLFRGR</sequence>
<dbReference type="InterPro" id="IPR047873">
    <property type="entry name" value="Ribosomal_uL16"/>
</dbReference>
<dbReference type="InterPro" id="IPR036920">
    <property type="entry name" value="Ribosomal_uL16_sf"/>
</dbReference>
<dbReference type="CDD" id="cd01433">
    <property type="entry name" value="Ribosomal_L16_L10e"/>
    <property type="match status" value="1"/>
</dbReference>
<dbReference type="OrthoDB" id="268521at2759"/>
<dbReference type="PANTHER" id="PTHR12220:SF13">
    <property type="entry name" value="LARGE RIBOSOMAL SUBUNIT PROTEIN UL16M"/>
    <property type="match status" value="1"/>
</dbReference>
<gene>
    <name evidence="5" type="ORF">ZYGR_0AS05620</name>
</gene>
<dbReference type="Gene3D" id="3.90.1170.10">
    <property type="entry name" value="Ribosomal protein L10e/L16"/>
    <property type="match status" value="1"/>
</dbReference>
<dbReference type="Pfam" id="PF00252">
    <property type="entry name" value="Ribosomal_L16"/>
    <property type="match status" value="1"/>
</dbReference>
<evidence type="ECO:0000256" key="4">
    <source>
        <dbReference type="RuleBase" id="RU004413"/>
    </source>
</evidence>
<reference evidence="5 6" key="1">
    <citation type="submission" date="2016-08" db="EMBL/GenBank/DDBJ databases">
        <title>Draft genome sequence of allopolyploid Zygosaccharomyces rouxii.</title>
        <authorList>
            <person name="Watanabe J."/>
            <person name="Uehara K."/>
            <person name="Mogi Y."/>
            <person name="Tsukioka Y."/>
        </authorList>
    </citation>
    <scope>NUCLEOTIDE SEQUENCE [LARGE SCALE GENOMIC DNA]</scope>
    <source>
        <strain evidence="5 6">NBRC 110957</strain>
    </source>
</reference>
<evidence type="ECO:0000256" key="2">
    <source>
        <dbReference type="ARBA" id="ARBA00022980"/>
    </source>
</evidence>
<dbReference type="InterPro" id="IPR016180">
    <property type="entry name" value="Ribosomal_uL16_dom"/>
</dbReference>
<dbReference type="NCBIfam" id="TIGR01164">
    <property type="entry name" value="rplP_bact"/>
    <property type="match status" value="1"/>
</dbReference>
<evidence type="ECO:0000313" key="5">
    <source>
        <dbReference type="EMBL" id="GAV55238.1"/>
    </source>
</evidence>
<comment type="similarity">
    <text evidence="1 4">Belongs to the universal ribosomal protein uL16 family.</text>
</comment>